<sequence>MDRKLYQASLTGDVPTLLELAREDKHLLEQRVIPSLNTPLHLASRLGHIRFVSELIRLRPELVMSENAKLETPLHDASREGHLEVCNALLDADQTVAYRLDCDHRSALFVACSRGHFPVAKFLLDVPWLLASEEDGSTTSLHVAATDGHTDCFSSELNALRDWPQYTYLYSK</sequence>
<dbReference type="PANTHER" id="PTHR24121">
    <property type="entry name" value="NO MECHANORECEPTOR POTENTIAL C, ISOFORM D-RELATED"/>
    <property type="match status" value="1"/>
</dbReference>
<dbReference type="Proteomes" id="UP000504607">
    <property type="component" value="Chromosome 3"/>
</dbReference>
<name>A0A6I9QX74_ELAGV</name>
<dbReference type="OrthoDB" id="772680at2759"/>
<dbReference type="PANTHER" id="PTHR24121:SF22">
    <property type="entry name" value="PROTEIN ACCELERATED CELL DEATH 6-LIKE"/>
    <property type="match status" value="1"/>
</dbReference>
<dbReference type="Gene3D" id="1.25.40.20">
    <property type="entry name" value="Ankyrin repeat-containing domain"/>
    <property type="match status" value="1"/>
</dbReference>
<keyword evidence="1" id="KW-1185">Reference proteome</keyword>
<protein>
    <submittedName>
        <fullName evidence="2">Ankyrin-1-like</fullName>
    </submittedName>
</protein>
<dbReference type="AlphaFoldDB" id="A0A6I9QX74"/>
<evidence type="ECO:0000313" key="2">
    <source>
        <dbReference type="RefSeq" id="XP_010916772.1"/>
    </source>
</evidence>
<dbReference type="InParanoid" id="A0A6I9QX74"/>
<organism evidence="1 2">
    <name type="scientific">Elaeis guineensis var. tenera</name>
    <name type="common">Oil palm</name>
    <dbReference type="NCBI Taxonomy" id="51953"/>
    <lineage>
        <taxon>Eukaryota</taxon>
        <taxon>Viridiplantae</taxon>
        <taxon>Streptophyta</taxon>
        <taxon>Embryophyta</taxon>
        <taxon>Tracheophyta</taxon>
        <taxon>Spermatophyta</taxon>
        <taxon>Magnoliopsida</taxon>
        <taxon>Liliopsida</taxon>
        <taxon>Arecaceae</taxon>
        <taxon>Arecoideae</taxon>
        <taxon>Cocoseae</taxon>
        <taxon>Elaeidinae</taxon>
        <taxon>Elaeis</taxon>
    </lineage>
</organism>
<dbReference type="InterPro" id="IPR036770">
    <property type="entry name" value="Ankyrin_rpt-contain_sf"/>
</dbReference>
<gene>
    <name evidence="2" type="primary">LOC105041515</name>
</gene>
<evidence type="ECO:0000313" key="1">
    <source>
        <dbReference type="Proteomes" id="UP000504607"/>
    </source>
</evidence>
<dbReference type="SUPFAM" id="SSF48403">
    <property type="entry name" value="Ankyrin repeat"/>
    <property type="match status" value="1"/>
</dbReference>
<dbReference type="RefSeq" id="XP_010916772.1">
    <property type="nucleotide sequence ID" value="XM_010918470.1"/>
</dbReference>
<dbReference type="Pfam" id="PF12796">
    <property type="entry name" value="Ank_2"/>
    <property type="match status" value="2"/>
</dbReference>
<proteinExistence type="predicted"/>
<dbReference type="InterPro" id="IPR002110">
    <property type="entry name" value="Ankyrin_rpt"/>
</dbReference>
<reference evidence="2" key="1">
    <citation type="submission" date="2025-08" db="UniProtKB">
        <authorList>
            <consortium name="RefSeq"/>
        </authorList>
    </citation>
    <scope>IDENTIFICATION</scope>
</reference>
<accession>A0A6I9QX74</accession>
<dbReference type="SMART" id="SM00248">
    <property type="entry name" value="ANK"/>
    <property type="match status" value="4"/>
</dbReference>